<comment type="caution">
    <text evidence="2">The sequence shown here is derived from an EMBL/GenBank/DDBJ whole genome shotgun (WGS) entry which is preliminary data.</text>
</comment>
<dbReference type="RefSeq" id="WP_088385003.1">
    <property type="nucleotide sequence ID" value="NZ_NIOF01000004.1"/>
</dbReference>
<name>A0A246JE66_9BURK</name>
<accession>A0A246JE66</accession>
<dbReference type="AlphaFoldDB" id="A0A246JE66"/>
<evidence type="ECO:0000256" key="1">
    <source>
        <dbReference type="SAM" id="SignalP"/>
    </source>
</evidence>
<organism evidence="2 3">
    <name type="scientific">Roseateles aquatilis</name>
    <dbReference type="NCBI Taxonomy" id="431061"/>
    <lineage>
        <taxon>Bacteria</taxon>
        <taxon>Pseudomonadati</taxon>
        <taxon>Pseudomonadota</taxon>
        <taxon>Betaproteobacteria</taxon>
        <taxon>Burkholderiales</taxon>
        <taxon>Sphaerotilaceae</taxon>
        <taxon>Roseateles</taxon>
    </lineage>
</organism>
<feature type="chain" id="PRO_5013077566" evidence="1">
    <location>
        <begin position="21"/>
        <end position="112"/>
    </location>
</feature>
<dbReference type="EMBL" id="NIOF01000004">
    <property type="protein sequence ID" value="OWQ90797.1"/>
    <property type="molecule type" value="Genomic_DNA"/>
</dbReference>
<evidence type="ECO:0000313" key="3">
    <source>
        <dbReference type="Proteomes" id="UP000197468"/>
    </source>
</evidence>
<protein>
    <submittedName>
        <fullName evidence="2">Uncharacterized protein</fullName>
    </submittedName>
</protein>
<dbReference type="Proteomes" id="UP000197468">
    <property type="component" value="Unassembled WGS sequence"/>
</dbReference>
<sequence length="112" mass="12284">MHQRFAALVVLVTSSVGAFAFQPVEAGLQPLKARVAAIDKDIEVLNQRLRAEDAAPEIRAAAFRQYQTLTAEREGLARQIKQSRELAQSPLVMYATPQGQVLPREVAEADGK</sequence>
<keyword evidence="3" id="KW-1185">Reference proteome</keyword>
<gene>
    <name evidence="2" type="ORF">CDN99_11550</name>
</gene>
<keyword evidence="1" id="KW-0732">Signal</keyword>
<proteinExistence type="predicted"/>
<reference evidence="2 3" key="1">
    <citation type="journal article" date="2008" name="Int. J. Syst. Evol. Microbiol.">
        <title>Description of Roseateles aquatilis sp. nov. and Roseateles terrae sp. nov., in the class Betaproteobacteria, and emended description of the genus Roseateles.</title>
        <authorList>
            <person name="Gomila M."/>
            <person name="Bowien B."/>
            <person name="Falsen E."/>
            <person name="Moore E.R."/>
            <person name="Lalucat J."/>
        </authorList>
    </citation>
    <scope>NUCLEOTIDE SEQUENCE [LARGE SCALE GENOMIC DNA]</scope>
    <source>
        <strain evidence="2 3">CCUG 48205</strain>
    </source>
</reference>
<evidence type="ECO:0000313" key="2">
    <source>
        <dbReference type="EMBL" id="OWQ90797.1"/>
    </source>
</evidence>
<feature type="signal peptide" evidence="1">
    <location>
        <begin position="1"/>
        <end position="20"/>
    </location>
</feature>